<name>A0A812S273_9DINO</name>
<protein>
    <submittedName>
        <fullName evidence="2">Uncharacterized protein</fullName>
    </submittedName>
</protein>
<reference evidence="2" key="1">
    <citation type="submission" date="2021-02" db="EMBL/GenBank/DDBJ databases">
        <authorList>
            <person name="Dougan E. K."/>
            <person name="Rhodes N."/>
            <person name="Thang M."/>
            <person name="Chan C."/>
        </authorList>
    </citation>
    <scope>NUCLEOTIDE SEQUENCE</scope>
</reference>
<accession>A0A812S273</accession>
<comment type="caution">
    <text evidence="2">The sequence shown here is derived from an EMBL/GenBank/DDBJ whole genome shotgun (WGS) entry which is preliminary data.</text>
</comment>
<feature type="signal peptide" evidence="1">
    <location>
        <begin position="1"/>
        <end position="17"/>
    </location>
</feature>
<sequence>MQALSLSLSVSFFLAAALRVRLQDRALLLVKSAEGCVVLSKPVLTLIPKLPKLHRASSAPKAREDACLRIRFTSCQHPDVAGLLKIGSAHLSTESSESSGIYISAHNLSLEEAMNCTSTSSCTFYANATATRSAGFLCPLGTGAVDFQALHDFGCLACQPGDTQVLNVTS</sequence>
<evidence type="ECO:0000313" key="2">
    <source>
        <dbReference type="EMBL" id="CAE7464082.1"/>
    </source>
</evidence>
<dbReference type="EMBL" id="CAJNJA010020733">
    <property type="protein sequence ID" value="CAE7464082.1"/>
    <property type="molecule type" value="Genomic_DNA"/>
</dbReference>
<keyword evidence="3" id="KW-1185">Reference proteome</keyword>
<gene>
    <name evidence="2" type="ORF">SNEC2469_LOCUS13015</name>
</gene>
<evidence type="ECO:0000256" key="1">
    <source>
        <dbReference type="SAM" id="SignalP"/>
    </source>
</evidence>
<feature type="non-terminal residue" evidence="2">
    <location>
        <position position="1"/>
    </location>
</feature>
<keyword evidence="1" id="KW-0732">Signal</keyword>
<evidence type="ECO:0000313" key="3">
    <source>
        <dbReference type="Proteomes" id="UP000601435"/>
    </source>
</evidence>
<feature type="chain" id="PRO_5032984733" evidence="1">
    <location>
        <begin position="18"/>
        <end position="170"/>
    </location>
</feature>
<proteinExistence type="predicted"/>
<dbReference type="AlphaFoldDB" id="A0A812S273"/>
<dbReference type="Proteomes" id="UP000601435">
    <property type="component" value="Unassembled WGS sequence"/>
</dbReference>
<organism evidence="2 3">
    <name type="scientific">Symbiodinium necroappetens</name>
    <dbReference type="NCBI Taxonomy" id="1628268"/>
    <lineage>
        <taxon>Eukaryota</taxon>
        <taxon>Sar</taxon>
        <taxon>Alveolata</taxon>
        <taxon>Dinophyceae</taxon>
        <taxon>Suessiales</taxon>
        <taxon>Symbiodiniaceae</taxon>
        <taxon>Symbiodinium</taxon>
    </lineage>
</organism>